<evidence type="ECO:0000256" key="3">
    <source>
        <dbReference type="ARBA" id="ARBA00022729"/>
    </source>
</evidence>
<protein>
    <recommendedName>
        <fullName evidence="9">Thioredoxin domain-containing protein</fullName>
    </recommendedName>
</protein>
<organism evidence="10 11">
    <name type="scientific">Cinchona calisaya</name>
    <dbReference type="NCBI Taxonomy" id="153742"/>
    <lineage>
        <taxon>Eukaryota</taxon>
        <taxon>Viridiplantae</taxon>
        <taxon>Streptophyta</taxon>
        <taxon>Embryophyta</taxon>
        <taxon>Tracheophyta</taxon>
        <taxon>Spermatophyta</taxon>
        <taxon>Magnoliopsida</taxon>
        <taxon>eudicotyledons</taxon>
        <taxon>Gunneridae</taxon>
        <taxon>Pentapetalae</taxon>
        <taxon>asterids</taxon>
        <taxon>lamiids</taxon>
        <taxon>Gentianales</taxon>
        <taxon>Rubiaceae</taxon>
        <taxon>Cinchonoideae</taxon>
        <taxon>Cinchoneae</taxon>
        <taxon>Cinchona</taxon>
    </lineage>
</organism>
<evidence type="ECO:0000256" key="2">
    <source>
        <dbReference type="ARBA" id="ARBA00022692"/>
    </source>
</evidence>
<dbReference type="PANTHER" id="PTHR46854">
    <property type="entry name" value="5'-ADENYLYLSULFATE REDUCTASE-LIKE 4-RELATED"/>
    <property type="match status" value="1"/>
</dbReference>
<dbReference type="InterPro" id="IPR044606">
    <property type="entry name" value="APRL4/6"/>
</dbReference>
<reference evidence="10 11" key="1">
    <citation type="submission" date="2024-11" db="EMBL/GenBank/DDBJ databases">
        <title>A near-complete genome assembly of Cinchona calisaya.</title>
        <authorList>
            <person name="Lian D.C."/>
            <person name="Zhao X.W."/>
            <person name="Wei L."/>
        </authorList>
    </citation>
    <scope>NUCLEOTIDE SEQUENCE [LARGE SCALE GENOMIC DNA]</scope>
    <source>
        <tissue evidence="10">Nenye</tissue>
    </source>
</reference>
<evidence type="ECO:0000256" key="5">
    <source>
        <dbReference type="ARBA" id="ARBA00023136"/>
    </source>
</evidence>
<keyword evidence="4 7" id="KW-1133">Transmembrane helix</keyword>
<keyword evidence="5 7" id="KW-0472">Membrane</keyword>
<sequence>MAIFEGLGAGLTLLFLFGSLTASDTIRVPSASAVCPLISVKDSILGSLDHPSACPRDGIHSFHITGVIEGDEASLQRALSMIHGNIYDYVVLIFYASWCPFSGSLRPTLSILASLFPSLPHYAIEESAVRPSTISKYGVHGFPTVLLLNSTMCVHYYGSRTLDSLATFYEDVAGIKRASANGISLDKIGYLSDHHKRNSSDPESCPFLWARSPENFLRQESYLTLATAFVVMRLLYFFFPALHRSAQLTWRRYLINMRLRNLWEHPLVYLNRAKQLFNSLKEPCKRSNLQEGAMNAKAWASKSLALAQA</sequence>
<dbReference type="PANTHER" id="PTHR46854:SF1">
    <property type="entry name" value="5'-ADENYLYLSULFATE REDUCTASE-LIKE 4-RELATED"/>
    <property type="match status" value="1"/>
</dbReference>
<keyword evidence="3 8" id="KW-0732">Signal</keyword>
<evidence type="ECO:0000256" key="1">
    <source>
        <dbReference type="ARBA" id="ARBA00004167"/>
    </source>
</evidence>
<proteinExistence type="predicted"/>
<dbReference type="Proteomes" id="UP001630127">
    <property type="component" value="Unassembled WGS sequence"/>
</dbReference>
<dbReference type="Pfam" id="PF00085">
    <property type="entry name" value="Thioredoxin"/>
    <property type="match status" value="1"/>
</dbReference>
<feature type="domain" description="Thioredoxin" evidence="9">
    <location>
        <begin position="67"/>
        <end position="174"/>
    </location>
</feature>
<keyword evidence="6" id="KW-0325">Glycoprotein</keyword>
<dbReference type="InterPro" id="IPR036249">
    <property type="entry name" value="Thioredoxin-like_sf"/>
</dbReference>
<evidence type="ECO:0000313" key="11">
    <source>
        <dbReference type="Proteomes" id="UP001630127"/>
    </source>
</evidence>
<feature type="signal peptide" evidence="8">
    <location>
        <begin position="1"/>
        <end position="22"/>
    </location>
</feature>
<keyword evidence="2 7" id="KW-0812">Transmembrane</keyword>
<evidence type="ECO:0000256" key="7">
    <source>
        <dbReference type="SAM" id="Phobius"/>
    </source>
</evidence>
<evidence type="ECO:0000256" key="4">
    <source>
        <dbReference type="ARBA" id="ARBA00022989"/>
    </source>
</evidence>
<feature type="chain" id="PRO_5044857188" description="Thioredoxin domain-containing protein" evidence="8">
    <location>
        <begin position="23"/>
        <end position="309"/>
    </location>
</feature>
<keyword evidence="11" id="KW-1185">Reference proteome</keyword>
<comment type="caution">
    <text evidence="10">The sequence shown here is derived from an EMBL/GenBank/DDBJ whole genome shotgun (WGS) entry which is preliminary data.</text>
</comment>
<accession>A0ABD2Z5Q2</accession>
<dbReference type="InterPro" id="IPR013766">
    <property type="entry name" value="Thioredoxin_domain"/>
</dbReference>
<evidence type="ECO:0000313" key="10">
    <source>
        <dbReference type="EMBL" id="KAL3514151.1"/>
    </source>
</evidence>
<dbReference type="EMBL" id="JBJUIK010000011">
    <property type="protein sequence ID" value="KAL3514151.1"/>
    <property type="molecule type" value="Genomic_DNA"/>
</dbReference>
<evidence type="ECO:0000259" key="9">
    <source>
        <dbReference type="PROSITE" id="PS51352"/>
    </source>
</evidence>
<name>A0ABD2Z5Q2_9GENT</name>
<dbReference type="SUPFAM" id="SSF52833">
    <property type="entry name" value="Thioredoxin-like"/>
    <property type="match status" value="1"/>
</dbReference>
<dbReference type="CDD" id="cd02999">
    <property type="entry name" value="PDI_a_ERp44_like"/>
    <property type="match status" value="1"/>
</dbReference>
<comment type="subcellular location">
    <subcellularLocation>
        <location evidence="1">Membrane</location>
        <topology evidence="1">Single-pass membrane protein</topology>
    </subcellularLocation>
</comment>
<evidence type="ECO:0000256" key="8">
    <source>
        <dbReference type="SAM" id="SignalP"/>
    </source>
</evidence>
<dbReference type="AlphaFoldDB" id="A0ABD2Z5Q2"/>
<dbReference type="Gene3D" id="3.40.30.10">
    <property type="entry name" value="Glutaredoxin"/>
    <property type="match status" value="1"/>
</dbReference>
<feature type="transmembrane region" description="Helical" evidence="7">
    <location>
        <begin position="222"/>
        <end position="242"/>
    </location>
</feature>
<evidence type="ECO:0000256" key="6">
    <source>
        <dbReference type="ARBA" id="ARBA00023180"/>
    </source>
</evidence>
<dbReference type="GO" id="GO:0016020">
    <property type="term" value="C:membrane"/>
    <property type="evidence" value="ECO:0007669"/>
    <property type="project" value="UniProtKB-SubCell"/>
</dbReference>
<gene>
    <name evidence="10" type="ORF">ACH5RR_026868</name>
</gene>
<dbReference type="PROSITE" id="PS51352">
    <property type="entry name" value="THIOREDOXIN_2"/>
    <property type="match status" value="1"/>
</dbReference>